<dbReference type="Proteomes" id="UP001271007">
    <property type="component" value="Unassembled WGS sequence"/>
</dbReference>
<comment type="caution">
    <text evidence="7">The sequence shown here is derived from an EMBL/GenBank/DDBJ whole genome shotgun (WGS) entry which is preliminary data.</text>
</comment>
<evidence type="ECO:0000256" key="6">
    <source>
        <dbReference type="SAM" id="MobiDB-lite"/>
    </source>
</evidence>
<gene>
    <name evidence="7" type="ORF">LTR09_002020</name>
</gene>
<feature type="region of interest" description="Disordered" evidence="6">
    <location>
        <begin position="331"/>
        <end position="382"/>
    </location>
</feature>
<keyword evidence="4" id="KW-0804">Transcription</keyword>
<name>A0AAJ0GGB1_9PEZI</name>
<dbReference type="SMART" id="SM01401">
    <property type="entry name" value="Sds3"/>
    <property type="match status" value="1"/>
</dbReference>
<keyword evidence="2" id="KW-0678">Repressor</keyword>
<dbReference type="GO" id="GO:0005654">
    <property type="term" value="C:nucleoplasm"/>
    <property type="evidence" value="ECO:0007669"/>
    <property type="project" value="UniProtKB-ARBA"/>
</dbReference>
<keyword evidence="8" id="KW-1185">Reference proteome</keyword>
<evidence type="ECO:0000256" key="2">
    <source>
        <dbReference type="ARBA" id="ARBA00022491"/>
    </source>
</evidence>
<evidence type="ECO:0000256" key="3">
    <source>
        <dbReference type="ARBA" id="ARBA00023015"/>
    </source>
</evidence>
<feature type="compositionally biased region" description="Basic residues" evidence="6">
    <location>
        <begin position="224"/>
        <end position="233"/>
    </location>
</feature>
<organism evidence="7 8">
    <name type="scientific">Extremus antarcticus</name>
    <dbReference type="NCBI Taxonomy" id="702011"/>
    <lineage>
        <taxon>Eukaryota</taxon>
        <taxon>Fungi</taxon>
        <taxon>Dikarya</taxon>
        <taxon>Ascomycota</taxon>
        <taxon>Pezizomycotina</taxon>
        <taxon>Dothideomycetes</taxon>
        <taxon>Dothideomycetidae</taxon>
        <taxon>Mycosphaerellales</taxon>
        <taxon>Extremaceae</taxon>
        <taxon>Extremus</taxon>
    </lineage>
</organism>
<reference evidence="7" key="1">
    <citation type="submission" date="2023-04" db="EMBL/GenBank/DDBJ databases">
        <title>Black Yeasts Isolated from many extreme environments.</title>
        <authorList>
            <person name="Coleine C."/>
            <person name="Stajich J.E."/>
            <person name="Selbmann L."/>
        </authorList>
    </citation>
    <scope>NUCLEOTIDE SEQUENCE</scope>
    <source>
        <strain evidence="7">CCFEE 5312</strain>
    </source>
</reference>
<dbReference type="Pfam" id="PF08598">
    <property type="entry name" value="Sds3"/>
    <property type="match status" value="1"/>
</dbReference>
<feature type="compositionally biased region" description="Acidic residues" evidence="6">
    <location>
        <begin position="352"/>
        <end position="361"/>
    </location>
</feature>
<dbReference type="EMBL" id="JAWDJX010000004">
    <property type="protein sequence ID" value="KAK3056982.1"/>
    <property type="molecule type" value="Genomic_DNA"/>
</dbReference>
<sequence length="602" mass="64713">MARPRSPFEGSPSPPPQPLTKRDIRRNRIVERLQTMVDTFAANQSQHYRAQLQAVQVDMTLILRADPYTQIGDDAAGNGGMLDDAGEDIRREVDAIAAQVPSDEAAQRDYYALAGSRYREFVRQVNDGVEKRDAGLTALHNHYTASVKELERLTQQKLHQAEEEHKALTSTIRQRLITSISKKRAQLLRDKEQLDIADSNALLLHPSHFGINNPGSPPNGLQNRKTRHTRHRAGSPAAGDIELNGVKLKKRKANLLEDDGNESPAPGGSRTLPPPDALGGGRSPFKDARDKNVYTQYEAPAYSLERIFTEKELAMATDIAKLATYRYFHQPQEKPEHGSNGNGTAVASTDGELMDTADGEDAPVATTEGVNGTPPPGQPAAAEMERSTSHQVLTRGGARANPLAALQDLANLAANERAAPTGGVSGKDPFAPVIPSYHAVTRSEKSGAPAPSGVSHLDMDNDFAMMRQGSRARAGADADSEIMADADDEEAAQQMRRQLLDQALNQMATSQPYRLPLLETGPAVIGKGVERIPGTGFAPIMSMEQRSLIRQVAQTTGAPSAMAAALRAGGGEPMSRTTSAGGASEAGLEPPAPRRGRGRQMV</sequence>
<dbReference type="AlphaFoldDB" id="A0AAJ0GGB1"/>
<dbReference type="InterPro" id="IPR013907">
    <property type="entry name" value="Sds3"/>
</dbReference>
<evidence type="ECO:0000313" key="7">
    <source>
        <dbReference type="EMBL" id="KAK3056982.1"/>
    </source>
</evidence>
<dbReference type="GO" id="GO:0010468">
    <property type="term" value="P:regulation of gene expression"/>
    <property type="evidence" value="ECO:0007669"/>
    <property type="project" value="UniProtKB-ARBA"/>
</dbReference>
<feature type="region of interest" description="Disordered" evidence="6">
    <location>
        <begin position="560"/>
        <end position="602"/>
    </location>
</feature>
<accession>A0AAJ0GGB1</accession>
<feature type="region of interest" description="Disordered" evidence="6">
    <location>
        <begin position="207"/>
        <end position="240"/>
    </location>
</feature>
<dbReference type="PANTHER" id="PTHR21964">
    <property type="entry name" value="BREAST CANCER METASTASIS-SUPPRESSOR 1"/>
    <property type="match status" value="1"/>
</dbReference>
<keyword evidence="3" id="KW-0805">Transcription regulation</keyword>
<proteinExistence type="predicted"/>
<feature type="region of interest" description="Disordered" evidence="6">
    <location>
        <begin position="1"/>
        <end position="21"/>
    </location>
</feature>
<feature type="region of interest" description="Disordered" evidence="6">
    <location>
        <begin position="257"/>
        <end position="291"/>
    </location>
</feature>
<evidence type="ECO:0000256" key="1">
    <source>
        <dbReference type="ARBA" id="ARBA00004123"/>
    </source>
</evidence>
<evidence type="ECO:0000313" key="8">
    <source>
        <dbReference type="Proteomes" id="UP001271007"/>
    </source>
</evidence>
<feature type="compositionally biased region" description="Low complexity" evidence="6">
    <location>
        <begin position="1"/>
        <end position="11"/>
    </location>
</feature>
<protein>
    <submittedName>
        <fullName evidence="7">Uncharacterized protein</fullName>
    </submittedName>
</protein>
<evidence type="ECO:0000256" key="4">
    <source>
        <dbReference type="ARBA" id="ARBA00023163"/>
    </source>
</evidence>
<comment type="subcellular location">
    <subcellularLocation>
        <location evidence="1">Nucleus</location>
    </subcellularLocation>
</comment>
<evidence type="ECO:0000256" key="5">
    <source>
        <dbReference type="ARBA" id="ARBA00023242"/>
    </source>
</evidence>
<keyword evidence="5" id="KW-0539">Nucleus</keyword>